<dbReference type="EMBL" id="CM055098">
    <property type="protein sequence ID" value="KAJ7550807.1"/>
    <property type="molecule type" value="Genomic_DNA"/>
</dbReference>
<gene>
    <name evidence="1" type="ORF">O6H91_07G119200</name>
</gene>
<evidence type="ECO:0000313" key="2">
    <source>
        <dbReference type="Proteomes" id="UP001162992"/>
    </source>
</evidence>
<accession>A0ACC2D9L8</accession>
<keyword evidence="2" id="KW-1185">Reference proteome</keyword>
<reference evidence="2" key="1">
    <citation type="journal article" date="2024" name="Proc. Natl. Acad. Sci. U.S.A.">
        <title>Extraordinary preservation of gene collinearity over three hundred million years revealed in homosporous lycophytes.</title>
        <authorList>
            <person name="Li C."/>
            <person name="Wickell D."/>
            <person name="Kuo L.Y."/>
            <person name="Chen X."/>
            <person name="Nie B."/>
            <person name="Liao X."/>
            <person name="Peng D."/>
            <person name="Ji J."/>
            <person name="Jenkins J."/>
            <person name="Williams M."/>
            <person name="Shu S."/>
            <person name="Plott C."/>
            <person name="Barry K."/>
            <person name="Rajasekar S."/>
            <person name="Grimwood J."/>
            <person name="Han X."/>
            <person name="Sun S."/>
            <person name="Hou Z."/>
            <person name="He W."/>
            <person name="Dai G."/>
            <person name="Sun C."/>
            <person name="Schmutz J."/>
            <person name="Leebens-Mack J.H."/>
            <person name="Li F.W."/>
            <person name="Wang L."/>
        </authorList>
    </citation>
    <scope>NUCLEOTIDE SEQUENCE [LARGE SCALE GENOMIC DNA]</scope>
    <source>
        <strain evidence="2">cv. PW_Plant_1</strain>
    </source>
</reference>
<evidence type="ECO:0000313" key="1">
    <source>
        <dbReference type="EMBL" id="KAJ7550807.1"/>
    </source>
</evidence>
<proteinExistence type="predicted"/>
<organism evidence="1 2">
    <name type="scientific">Diphasiastrum complanatum</name>
    <name type="common">Issler's clubmoss</name>
    <name type="synonym">Lycopodium complanatum</name>
    <dbReference type="NCBI Taxonomy" id="34168"/>
    <lineage>
        <taxon>Eukaryota</taxon>
        <taxon>Viridiplantae</taxon>
        <taxon>Streptophyta</taxon>
        <taxon>Embryophyta</taxon>
        <taxon>Tracheophyta</taxon>
        <taxon>Lycopodiopsida</taxon>
        <taxon>Lycopodiales</taxon>
        <taxon>Lycopodiaceae</taxon>
        <taxon>Lycopodioideae</taxon>
        <taxon>Diphasiastrum</taxon>
    </lineage>
</organism>
<dbReference type="Proteomes" id="UP001162992">
    <property type="component" value="Chromosome 7"/>
</dbReference>
<protein>
    <submittedName>
        <fullName evidence="1">Uncharacterized protein</fullName>
    </submittedName>
</protein>
<sequence length="727" mass="81758">MPKPMIGNIIVKDSVSTAESSTTMEAYEATRIVYSRVQSLDPENVSKIMGFCLLQDNGEQEMFRLALGSDLLLHSMVMKAKKELGLSSRGGLHLPNELSYLQIPGHRNSGGQFSPQISNRLSPQLPQFSPHYSSQSHNQLSPHFHTQTQIQRAFHGIDRFQPNTIPQRDDQRYSGHDIAALHEQLPLHIQLARLKEKQLYQEQFAIHDLLPSINDSVEVNNSVGGVFPNDHFYPETLAFLNNSRITAEKCIDQRSLDDLASPDLASTLAWKPCLYFARGYCKHGNNCRFLHGPSKDSSGSSSPSNGQWEISGDESLGAPVSLDRLELELQELLRGRRAPVSIASLPQLYYERFGKTLQAEGYLTESQRHGKAGYSLTKLLARLRTTVSLIDRPHGQHAIVLAEDAHKFTLYRSNSEDLSSPSSRQIYLTFPAESTFTEEDVSTHFRAYGLVQDVRIPYQQKRMFGFVTFIYSETVKTILSEGNPHYICGARVLVKPYREKGKHGDKKPAERGELSRYLPNQNIPGRNYDFPAINFENDNDINAMHLDEESLLELERRRLAEMHMVDIQRRHVEAEMVNFATVAQANQNHLSIGEFPADDLTISAEEIRHLRSNSAFGFLFDVLDNEINDGVQKQETFTSGNERNGHMLPNNPFSSPLDIGKDSAYGLPEEIENLSLGEKLEFSGVATPAFGSANHAYDLKNADSESNNRQVHNLVTPYDEGPRSTMS</sequence>
<name>A0ACC2D9L8_DIPCM</name>
<comment type="caution">
    <text evidence="1">The sequence shown here is derived from an EMBL/GenBank/DDBJ whole genome shotgun (WGS) entry which is preliminary data.</text>
</comment>